<sequence>MRTRIAERIHDSLAQSGYFPESGSANTPTGAGSVNDQQQETAGDGKNASDQGQVHEAVSRKDRGQDAGGRDTQQPAGVVICTAPPQQTLPVSTTIASTTTTTSTKAKPTASMQTMAAGYSITTTIGGGNNSSNNNSGTSVCNVGYVAAPEQLEQLNLHRLHLDDKQKSSGSGEDAWGGGGGGQQRHHLIPGSQVEDEYPEGNVYGADSSKLAKYESEGTLSLLPAAATSGADNVNRPRSHSTPPRGNSGGGGVVATGALPSSLPSITTGSSGAQELRIIDAPPKEGDSSSSSGDDDSDDSDYESKRSQPNLERHPWSDHQRATSPEAGPPSSTQIPGVVIADTPHKHLNTSTAPPSSGALGVAKRARSRSQSAGVGVSRSMALAAAHAASHGSGIMFMDSDTDKFVGRLKDDPISLAATKKASLYRQTPNSELMSLRSTTGNAGNVHRSISASSVQLGSYAKSHHQTLFGTGSGPGNTSSSSSSSQPNSKSTVGFVKSSSTDALPSSGDSDNGHQRRTQLCMAPLAFPELNPDEVLSPKFADSQLDLPDAKRGGFVVVDKAHPTGVDTRGEGSDGGVHSQHQPTAANPAGGGRPFEQKRHHRSLSSSDDGYRRHGGSPRNYQESKQLPYNDDDDDDDEGDGWCTTDFPSPATTGATADDNGYDDEAQSSLSVLHIPNSRDRPASAPPTGHDCADGDELDQEDGDLVLVSIPTSPSASLTTNVEPPTTSSSKLTSSSSSVKRMKRRKHKKKHSRNNTTLFARFTGKSTSTSSSSSSSVSASASASGDKRRR</sequence>
<accession>A0ACC1HJS7</accession>
<dbReference type="Proteomes" id="UP001145114">
    <property type="component" value="Unassembled WGS sequence"/>
</dbReference>
<protein>
    <submittedName>
        <fullName evidence="1">Uncharacterized protein</fullName>
    </submittedName>
</protein>
<proteinExistence type="predicted"/>
<reference evidence="1" key="1">
    <citation type="submission" date="2022-06" db="EMBL/GenBank/DDBJ databases">
        <title>Phylogenomic reconstructions and comparative analyses of Kickxellomycotina fungi.</title>
        <authorList>
            <person name="Reynolds N.K."/>
            <person name="Stajich J.E."/>
            <person name="Barry K."/>
            <person name="Grigoriev I.V."/>
            <person name="Crous P."/>
            <person name="Smith M.E."/>
        </authorList>
    </citation>
    <scope>NUCLEOTIDE SEQUENCE</scope>
    <source>
        <strain evidence="1">RSA 2271</strain>
    </source>
</reference>
<evidence type="ECO:0000313" key="1">
    <source>
        <dbReference type="EMBL" id="KAJ1676038.1"/>
    </source>
</evidence>
<comment type="caution">
    <text evidence="1">The sequence shown here is derived from an EMBL/GenBank/DDBJ whole genome shotgun (WGS) entry which is preliminary data.</text>
</comment>
<name>A0ACC1HJS7_9FUNG</name>
<keyword evidence="2" id="KW-1185">Reference proteome</keyword>
<evidence type="ECO:0000313" key="2">
    <source>
        <dbReference type="Proteomes" id="UP001145114"/>
    </source>
</evidence>
<gene>
    <name evidence="1" type="ORF">EV182_000031</name>
</gene>
<dbReference type="EMBL" id="JAMZIH010005143">
    <property type="protein sequence ID" value="KAJ1676038.1"/>
    <property type="molecule type" value="Genomic_DNA"/>
</dbReference>
<organism evidence="1 2">
    <name type="scientific">Spiromyces aspiralis</name>
    <dbReference type="NCBI Taxonomy" id="68401"/>
    <lineage>
        <taxon>Eukaryota</taxon>
        <taxon>Fungi</taxon>
        <taxon>Fungi incertae sedis</taxon>
        <taxon>Zoopagomycota</taxon>
        <taxon>Kickxellomycotina</taxon>
        <taxon>Kickxellomycetes</taxon>
        <taxon>Kickxellales</taxon>
        <taxon>Kickxellaceae</taxon>
        <taxon>Spiromyces</taxon>
    </lineage>
</organism>